<dbReference type="PROSITE" id="PS50267">
    <property type="entry name" value="NA_NEUROTRAN_SYMP_3"/>
    <property type="match status" value="1"/>
</dbReference>
<evidence type="ECO:0000256" key="1">
    <source>
        <dbReference type="ARBA" id="ARBA00004141"/>
    </source>
</evidence>
<evidence type="ECO:0000256" key="3">
    <source>
        <dbReference type="ARBA" id="ARBA00022692"/>
    </source>
</evidence>
<comment type="caution">
    <text evidence="7">The sequence shown here is derived from an EMBL/GenBank/DDBJ whole genome shotgun (WGS) entry which is preliminary data.</text>
</comment>
<name>A0ABQ6IHS2_9MICO</name>
<feature type="transmembrane region" description="Helical" evidence="6">
    <location>
        <begin position="188"/>
        <end position="205"/>
    </location>
</feature>
<evidence type="ECO:0000256" key="2">
    <source>
        <dbReference type="ARBA" id="ARBA00022448"/>
    </source>
</evidence>
<accession>A0ABQ6IHS2</accession>
<keyword evidence="3 6" id="KW-0812">Transmembrane</keyword>
<keyword evidence="4 6" id="KW-1133">Transmembrane helix</keyword>
<gene>
    <name evidence="7" type="ORF">GCM10025876_34830</name>
</gene>
<evidence type="ECO:0000256" key="4">
    <source>
        <dbReference type="ARBA" id="ARBA00022989"/>
    </source>
</evidence>
<keyword evidence="5 6" id="KW-0472">Membrane</keyword>
<feature type="transmembrane region" description="Helical" evidence="6">
    <location>
        <begin position="116"/>
        <end position="140"/>
    </location>
</feature>
<dbReference type="InterPro" id="IPR037272">
    <property type="entry name" value="SNS_sf"/>
</dbReference>
<dbReference type="EMBL" id="BSUN01000001">
    <property type="protein sequence ID" value="GMA37279.1"/>
    <property type="molecule type" value="Genomic_DNA"/>
</dbReference>
<keyword evidence="2" id="KW-0813">Transport</keyword>
<evidence type="ECO:0008006" key="9">
    <source>
        <dbReference type="Google" id="ProtNLM"/>
    </source>
</evidence>
<proteinExistence type="predicted"/>
<sequence length="292" mass="30471">MPPTGAGGPTSPAPAWSWHSAIGSFELLAGIGVFATIGFLAAQQGVAVEDLEGLTGVTLSFVTFPTVIAQMPGGELFGALFFGSLVIAGLTSLVSVLQTVSAALQDKFGWSPRRGALTVGIPSAVLSIVGFGTTTGLYLLDVVDQWSNQLGIVAGAVLMIGAALWVARRGPELSRHLSAVSTFAVGRTWRVVINLVAVLLLYMFVDKCVMLIRDGYGDLPTWYLAVFGWGTLGFIAVVALAMPAFRWAKDHGEFHPWPSRAQLGLAPEHGDAGVREADAVDGHAAESPGGVA</sequence>
<dbReference type="RefSeq" id="WP_348523676.1">
    <property type="nucleotide sequence ID" value="NZ_BSUN01000001.1"/>
</dbReference>
<feature type="transmembrane region" description="Helical" evidence="6">
    <location>
        <begin position="146"/>
        <end position="167"/>
    </location>
</feature>
<protein>
    <recommendedName>
        <fullName evidence="9">Sodium:neurotransmitter symporter family protein</fullName>
    </recommendedName>
</protein>
<dbReference type="PANTHER" id="PTHR11616">
    <property type="entry name" value="SODIUM/CHLORIDE DEPENDENT TRANSPORTER"/>
    <property type="match status" value="1"/>
</dbReference>
<reference evidence="8" key="1">
    <citation type="journal article" date="2019" name="Int. J. Syst. Evol. Microbiol.">
        <title>The Global Catalogue of Microorganisms (GCM) 10K type strain sequencing project: providing services to taxonomists for standard genome sequencing and annotation.</title>
        <authorList>
            <consortium name="The Broad Institute Genomics Platform"/>
            <consortium name="The Broad Institute Genome Sequencing Center for Infectious Disease"/>
            <person name="Wu L."/>
            <person name="Ma J."/>
        </authorList>
    </citation>
    <scope>NUCLEOTIDE SEQUENCE [LARGE SCALE GENOMIC DNA]</scope>
    <source>
        <strain evidence="8">NBRC 112299</strain>
    </source>
</reference>
<organism evidence="7 8">
    <name type="scientific">Demequina litorisediminis</name>
    <dbReference type="NCBI Taxonomy" id="1849022"/>
    <lineage>
        <taxon>Bacteria</taxon>
        <taxon>Bacillati</taxon>
        <taxon>Actinomycetota</taxon>
        <taxon>Actinomycetes</taxon>
        <taxon>Micrococcales</taxon>
        <taxon>Demequinaceae</taxon>
        <taxon>Demequina</taxon>
    </lineage>
</organism>
<dbReference type="PANTHER" id="PTHR11616:SF240">
    <property type="entry name" value="BLOATED TUBULES, ISOFORM B-RELATED"/>
    <property type="match status" value="1"/>
</dbReference>
<feature type="transmembrane region" description="Helical" evidence="6">
    <location>
        <begin position="20"/>
        <end position="42"/>
    </location>
</feature>
<keyword evidence="8" id="KW-1185">Reference proteome</keyword>
<evidence type="ECO:0000313" key="8">
    <source>
        <dbReference type="Proteomes" id="UP001157125"/>
    </source>
</evidence>
<dbReference type="SUPFAM" id="SSF161070">
    <property type="entry name" value="SNF-like"/>
    <property type="match status" value="1"/>
</dbReference>
<evidence type="ECO:0000256" key="6">
    <source>
        <dbReference type="SAM" id="Phobius"/>
    </source>
</evidence>
<comment type="subcellular location">
    <subcellularLocation>
        <location evidence="1">Membrane</location>
        <topology evidence="1">Multi-pass membrane protein</topology>
    </subcellularLocation>
</comment>
<feature type="transmembrane region" description="Helical" evidence="6">
    <location>
        <begin position="79"/>
        <end position="104"/>
    </location>
</feature>
<feature type="transmembrane region" description="Helical" evidence="6">
    <location>
        <begin position="54"/>
        <end position="73"/>
    </location>
</feature>
<feature type="transmembrane region" description="Helical" evidence="6">
    <location>
        <begin position="225"/>
        <end position="245"/>
    </location>
</feature>
<dbReference type="InterPro" id="IPR000175">
    <property type="entry name" value="Na/ntran_symport"/>
</dbReference>
<evidence type="ECO:0000256" key="5">
    <source>
        <dbReference type="ARBA" id="ARBA00023136"/>
    </source>
</evidence>
<dbReference type="Proteomes" id="UP001157125">
    <property type="component" value="Unassembled WGS sequence"/>
</dbReference>
<evidence type="ECO:0000313" key="7">
    <source>
        <dbReference type="EMBL" id="GMA37279.1"/>
    </source>
</evidence>
<dbReference type="Pfam" id="PF00209">
    <property type="entry name" value="SNF"/>
    <property type="match status" value="1"/>
</dbReference>